<keyword evidence="1" id="KW-1133">Transmembrane helix</keyword>
<feature type="transmembrane region" description="Helical" evidence="1">
    <location>
        <begin position="33"/>
        <end position="51"/>
    </location>
</feature>
<evidence type="ECO:0000313" key="2">
    <source>
        <dbReference type="EMBL" id="MBK0419063.1"/>
    </source>
</evidence>
<accession>A0A934Q7D6</accession>
<proteinExistence type="predicted"/>
<keyword evidence="1" id="KW-0472">Membrane</keyword>
<dbReference type="Proteomes" id="UP000608530">
    <property type="component" value="Unassembled WGS sequence"/>
</dbReference>
<comment type="caution">
    <text evidence="2">The sequence shown here is derived from an EMBL/GenBank/DDBJ whole genome shotgun (WGS) entry which is preliminary data.</text>
</comment>
<organism evidence="2 3">
    <name type="scientific">Leucobacter chromiisoli</name>
    <dbReference type="NCBI Taxonomy" id="2796471"/>
    <lineage>
        <taxon>Bacteria</taxon>
        <taxon>Bacillati</taxon>
        <taxon>Actinomycetota</taxon>
        <taxon>Actinomycetes</taxon>
        <taxon>Micrococcales</taxon>
        <taxon>Microbacteriaceae</taxon>
        <taxon>Leucobacter</taxon>
    </lineage>
</organism>
<reference evidence="2" key="1">
    <citation type="submission" date="2020-12" db="EMBL/GenBank/DDBJ databases">
        <title>Leucobacter sp. CAS1, isolated from Chromium sludge.</title>
        <authorList>
            <person name="Xu Z."/>
        </authorList>
    </citation>
    <scope>NUCLEOTIDE SEQUENCE</scope>
    <source>
        <strain evidence="2">CSA1</strain>
    </source>
</reference>
<evidence type="ECO:0000313" key="3">
    <source>
        <dbReference type="Proteomes" id="UP000608530"/>
    </source>
</evidence>
<dbReference type="AlphaFoldDB" id="A0A934Q7D6"/>
<keyword evidence="3" id="KW-1185">Reference proteome</keyword>
<sequence length="102" mass="10797">MRTRVWLIVQFLAFGLLIEPLLPTGPAQFLQVLLFALIGALVLASATPLLVRLLSHLLGIAPGAPPRFVRAAPIPLFLRPCAAGSRGTVRVRAPSASARPLG</sequence>
<name>A0A934Q7D6_9MICO</name>
<gene>
    <name evidence="2" type="ORF">JD276_08440</name>
</gene>
<dbReference type="EMBL" id="JAEHOH010000010">
    <property type="protein sequence ID" value="MBK0419063.1"/>
    <property type="molecule type" value="Genomic_DNA"/>
</dbReference>
<evidence type="ECO:0000256" key="1">
    <source>
        <dbReference type="SAM" id="Phobius"/>
    </source>
</evidence>
<dbReference type="RefSeq" id="WP_200115201.1">
    <property type="nucleotide sequence ID" value="NZ_JAEHOH010000010.1"/>
</dbReference>
<protein>
    <submittedName>
        <fullName evidence="2">Uncharacterized protein</fullName>
    </submittedName>
</protein>
<keyword evidence="1" id="KW-0812">Transmembrane</keyword>